<evidence type="ECO:0008006" key="4">
    <source>
        <dbReference type="Google" id="ProtNLM"/>
    </source>
</evidence>
<organism evidence="2 3">
    <name type="scientific">candidate division WWE3 bacterium RIFOXYA2_FULL_46_9</name>
    <dbReference type="NCBI Taxonomy" id="1802636"/>
    <lineage>
        <taxon>Bacteria</taxon>
        <taxon>Katanobacteria</taxon>
    </lineage>
</organism>
<accession>A0A1F4W1U3</accession>
<dbReference type="EMBL" id="MEVT01000006">
    <property type="protein sequence ID" value="OGC63384.1"/>
    <property type="molecule type" value="Genomic_DNA"/>
</dbReference>
<comment type="caution">
    <text evidence="2">The sequence shown here is derived from an EMBL/GenBank/DDBJ whole genome shotgun (WGS) entry which is preliminary data.</text>
</comment>
<name>A0A1F4W1U3_UNCKA</name>
<reference evidence="2 3" key="1">
    <citation type="journal article" date="2016" name="Nat. Commun.">
        <title>Thousands of microbial genomes shed light on interconnected biogeochemical processes in an aquifer system.</title>
        <authorList>
            <person name="Anantharaman K."/>
            <person name="Brown C.T."/>
            <person name="Hug L.A."/>
            <person name="Sharon I."/>
            <person name="Castelle C.J."/>
            <person name="Probst A.J."/>
            <person name="Thomas B.C."/>
            <person name="Singh A."/>
            <person name="Wilkins M.J."/>
            <person name="Karaoz U."/>
            <person name="Brodie E.L."/>
            <person name="Williams K.H."/>
            <person name="Hubbard S.S."/>
            <person name="Banfield J.F."/>
        </authorList>
    </citation>
    <scope>NUCLEOTIDE SEQUENCE [LARGE SCALE GENOMIC DNA]</scope>
</reference>
<evidence type="ECO:0000313" key="3">
    <source>
        <dbReference type="Proteomes" id="UP000176614"/>
    </source>
</evidence>
<proteinExistence type="predicted"/>
<gene>
    <name evidence="2" type="ORF">A2264_01490</name>
</gene>
<sequence>MQDNEPQELKSFERVRQILWDLQKDITKALDAVKRIEEEEKRKYYQTIPGVEGEFDGEFLVDSSGKKHDVPNNYSAKSRLVHGDQLKRIEDNEGVVYKQIHKVDRDKIKGVLNKKEGQWYVLTDKGTFKISDTAAEFNHAEVNDEAVAIIPRDNHNVPFAALDRVFKPAGSPATAPIKIEKVEVKLSKPKSEKKPEPKKAAAPAPKPAEKRPINKEFVADISLADDDLR</sequence>
<feature type="compositionally biased region" description="Basic and acidic residues" evidence="1">
    <location>
        <begin position="186"/>
        <end position="199"/>
    </location>
</feature>
<evidence type="ECO:0000313" key="2">
    <source>
        <dbReference type="EMBL" id="OGC63384.1"/>
    </source>
</evidence>
<dbReference type="Proteomes" id="UP000176614">
    <property type="component" value="Unassembled WGS sequence"/>
</dbReference>
<dbReference type="AlphaFoldDB" id="A0A1F4W1U3"/>
<feature type="region of interest" description="Disordered" evidence="1">
    <location>
        <begin position="186"/>
        <end position="215"/>
    </location>
</feature>
<evidence type="ECO:0000256" key="1">
    <source>
        <dbReference type="SAM" id="MobiDB-lite"/>
    </source>
</evidence>
<protein>
    <recommendedName>
        <fullName evidence="4">50S ribosomal protein L7/L12</fullName>
    </recommendedName>
</protein>